<evidence type="ECO:0000256" key="1">
    <source>
        <dbReference type="ARBA" id="ARBA00022741"/>
    </source>
</evidence>
<dbReference type="InterPro" id="IPR030378">
    <property type="entry name" value="G_CP_dom"/>
</dbReference>
<dbReference type="InterPro" id="IPR010914">
    <property type="entry name" value="RsgA_GTPase_dom"/>
</dbReference>
<evidence type="ECO:0000313" key="6">
    <source>
        <dbReference type="EMBL" id="VAX04880.1"/>
    </source>
</evidence>
<dbReference type="PROSITE" id="PS50936">
    <property type="entry name" value="ENGC_GTPASE"/>
    <property type="match status" value="1"/>
</dbReference>
<evidence type="ECO:0000259" key="4">
    <source>
        <dbReference type="PROSITE" id="PS50936"/>
    </source>
</evidence>
<dbReference type="Gene3D" id="2.40.50.140">
    <property type="entry name" value="Nucleic acid-binding proteins"/>
    <property type="match status" value="1"/>
</dbReference>
<feature type="compositionally biased region" description="Basic and acidic residues" evidence="3">
    <location>
        <begin position="12"/>
        <end position="29"/>
    </location>
</feature>
<dbReference type="HAMAP" id="MF_01820">
    <property type="entry name" value="GTPase_RsgA"/>
    <property type="match status" value="1"/>
</dbReference>
<dbReference type="InterPro" id="IPR027417">
    <property type="entry name" value="P-loop_NTPase"/>
</dbReference>
<protein>
    <submittedName>
        <fullName evidence="6">Ribosome small subunit biogenesis RbfA-release protein RsgA</fullName>
    </submittedName>
</protein>
<dbReference type="NCBIfam" id="NF008931">
    <property type="entry name" value="PRK12288.1"/>
    <property type="match status" value="1"/>
</dbReference>
<dbReference type="InterPro" id="IPR004881">
    <property type="entry name" value="Ribosome_biogen_GTPase_RsgA"/>
</dbReference>
<organism evidence="6">
    <name type="scientific">hydrothermal vent metagenome</name>
    <dbReference type="NCBI Taxonomy" id="652676"/>
    <lineage>
        <taxon>unclassified sequences</taxon>
        <taxon>metagenomes</taxon>
        <taxon>ecological metagenomes</taxon>
    </lineage>
</organism>
<evidence type="ECO:0000259" key="5">
    <source>
        <dbReference type="PROSITE" id="PS51721"/>
    </source>
</evidence>
<feature type="compositionally biased region" description="Basic residues" evidence="3">
    <location>
        <begin position="1"/>
        <end position="11"/>
    </location>
</feature>
<reference evidence="6" key="1">
    <citation type="submission" date="2018-06" db="EMBL/GenBank/DDBJ databases">
        <authorList>
            <person name="Zhirakovskaya E."/>
        </authorList>
    </citation>
    <scope>NUCLEOTIDE SEQUENCE</scope>
</reference>
<dbReference type="EMBL" id="UOFU01000397">
    <property type="protein sequence ID" value="VAX04880.1"/>
    <property type="molecule type" value="Genomic_DNA"/>
</dbReference>
<evidence type="ECO:0000256" key="2">
    <source>
        <dbReference type="ARBA" id="ARBA00023134"/>
    </source>
</evidence>
<dbReference type="InterPro" id="IPR012340">
    <property type="entry name" value="NA-bd_OB-fold"/>
</dbReference>
<dbReference type="GO" id="GO:0005525">
    <property type="term" value="F:GTP binding"/>
    <property type="evidence" value="ECO:0007669"/>
    <property type="project" value="UniProtKB-KW"/>
</dbReference>
<gene>
    <name evidence="6" type="ORF">MNBD_GAMMA20-1179</name>
</gene>
<name>A0A3B1B3L6_9ZZZZ</name>
<accession>A0A3B1B3L6</accession>
<dbReference type="Gene3D" id="1.10.40.50">
    <property type="entry name" value="Probable gtpase engc, domain 3"/>
    <property type="match status" value="1"/>
</dbReference>
<dbReference type="SUPFAM" id="SSF52540">
    <property type="entry name" value="P-loop containing nucleoside triphosphate hydrolases"/>
    <property type="match status" value="1"/>
</dbReference>
<dbReference type="Gene3D" id="3.40.50.300">
    <property type="entry name" value="P-loop containing nucleotide triphosphate hydrolases"/>
    <property type="match status" value="1"/>
</dbReference>
<keyword evidence="2" id="KW-0342">GTP-binding</keyword>
<keyword evidence="1" id="KW-0547">Nucleotide-binding</keyword>
<dbReference type="Pfam" id="PF03193">
    <property type="entry name" value="RsgA_GTPase"/>
    <property type="match status" value="1"/>
</dbReference>
<dbReference type="AlphaFoldDB" id="A0A3B1B3L6"/>
<proteinExistence type="inferred from homology"/>
<dbReference type="GO" id="GO:0003924">
    <property type="term" value="F:GTPase activity"/>
    <property type="evidence" value="ECO:0007669"/>
    <property type="project" value="InterPro"/>
</dbReference>
<dbReference type="PANTHER" id="PTHR32120">
    <property type="entry name" value="SMALL RIBOSOMAL SUBUNIT BIOGENESIS GTPASE RSGA"/>
    <property type="match status" value="1"/>
</dbReference>
<dbReference type="NCBIfam" id="TIGR00157">
    <property type="entry name" value="ribosome small subunit-dependent GTPase A"/>
    <property type="match status" value="1"/>
</dbReference>
<dbReference type="PROSITE" id="PS51721">
    <property type="entry name" value="G_CP"/>
    <property type="match status" value="1"/>
</dbReference>
<dbReference type="CDD" id="cd01854">
    <property type="entry name" value="YjeQ_EngC"/>
    <property type="match status" value="1"/>
</dbReference>
<sequence length="335" mass="37085">MGKRKLNRHQAWRAEKIQQERRTRAEKKTAKLSQQLEGSELGPEQPGRIITRYGASVDLETSDGRIHRCLLRQNMPSLVCGDRVIWQEASTGNGVVVAMEPRKTLLERPNADGHLKPVAANIDQILVVAAPLPALDLGLIDRYLVAAELTGIPPVLLINKVDLLNDELLGFMRSRVAVYSEIDYPVLFASTYQEQGLEALRERLKDHTSIFVGQSGVGKSSLINALMPGQDIRVGELSDASGLGRHTTTTTVLYHFPEGGELIDSPGVRAFGLDHATRNQIADGFLEFRPYLGQCKFNDCRHEVEPGCAIQAAIKEGAIRPERFKSYLQIVESLD</sequence>
<dbReference type="PANTHER" id="PTHR32120:SF11">
    <property type="entry name" value="SMALL RIBOSOMAL SUBUNIT BIOGENESIS GTPASE RSGA 1, MITOCHONDRIAL-RELATED"/>
    <property type="match status" value="1"/>
</dbReference>
<feature type="domain" description="CP-type G" evidence="5">
    <location>
        <begin position="103"/>
        <end position="271"/>
    </location>
</feature>
<feature type="region of interest" description="Disordered" evidence="3">
    <location>
        <begin position="1"/>
        <end position="46"/>
    </location>
</feature>
<evidence type="ECO:0000256" key="3">
    <source>
        <dbReference type="SAM" id="MobiDB-lite"/>
    </source>
</evidence>
<feature type="domain" description="EngC GTPase" evidence="4">
    <location>
        <begin position="120"/>
        <end position="269"/>
    </location>
</feature>